<evidence type="ECO:0000313" key="2">
    <source>
        <dbReference type="EMBL" id="KAJ3839015.1"/>
    </source>
</evidence>
<evidence type="ECO:0000313" key="3">
    <source>
        <dbReference type="Proteomes" id="UP001163846"/>
    </source>
</evidence>
<comment type="caution">
    <text evidence="2">The sequence shown here is derived from an EMBL/GenBank/DDBJ whole genome shotgun (WGS) entry which is preliminary data.</text>
</comment>
<protein>
    <recommendedName>
        <fullName evidence="1">F-box domain-containing protein</fullName>
    </recommendedName>
</protein>
<dbReference type="Gene3D" id="3.80.10.10">
    <property type="entry name" value="Ribonuclease Inhibitor"/>
    <property type="match status" value="1"/>
</dbReference>
<dbReference type="PROSITE" id="PS50181">
    <property type="entry name" value="FBOX"/>
    <property type="match status" value="1"/>
</dbReference>
<sequence>MTRSIHPVSFQSHRPLTFDRANRGRPIKSTFPLFRLPIEILQDVAPHIPSLDLETLALVDRDCRQLARSVQFSSVRLTYNDASLGLLETLLEETQTHEEFSQTIGPCIRHFTIDLGLPKLTEARLTRYPNLFAFYQRLPEPSCPQDAFLAALATVLSCSLPNLQSLAWQSRVVISSELLQAIVFSKARTVAISQALVHTNMDVFDLYGGPRWPIENLVLDTEWTMPSFEDSNSITNVMTDILRAVSPTLQRLSWRGLRCPSSVSFGREKIIFPRLRALRLDAVPMADFTILSSLLSFNDRILSLEVSSTDRATAEFLASRGHMEALESFSWLNQRHYMEEDIILFLEANTQLRSLSIGQSLPPITIETRILPIVKSDYLRLTSLHLVWDALTIPDTALSVIGTLHQLQRLWLSAGAQHGWCNNWKIEHDVLLRALQPLHRLESLTFSRDSYEVHGHPLLDSSIEKYYHNAVFPYDVNFQDYLTPDERSLLEKAIGLASYVDMTFEQARSLQSRLMKAAWERWHQQRTLGFAGMYAKMFARLEWCYMGQYHIKVERIESRTCVVVESPIRENLKPL</sequence>
<reference evidence="2" key="1">
    <citation type="submission" date="2022-08" db="EMBL/GenBank/DDBJ databases">
        <authorList>
            <consortium name="DOE Joint Genome Institute"/>
            <person name="Min B."/>
            <person name="Riley R."/>
            <person name="Sierra-Patev S."/>
            <person name="Naranjo-Ortiz M."/>
            <person name="Looney B."/>
            <person name="Konkel Z."/>
            <person name="Slot J.C."/>
            <person name="Sakamoto Y."/>
            <person name="Steenwyk J.L."/>
            <person name="Rokas A."/>
            <person name="Carro J."/>
            <person name="Camarero S."/>
            <person name="Ferreira P."/>
            <person name="Molpeceres G."/>
            <person name="Ruiz-Duenas F.J."/>
            <person name="Serrano A."/>
            <person name="Henrissat B."/>
            <person name="Drula E."/>
            <person name="Hughes K.W."/>
            <person name="Mata J.L."/>
            <person name="Ishikawa N.K."/>
            <person name="Vargas-Isla R."/>
            <person name="Ushijima S."/>
            <person name="Smith C.A."/>
            <person name="Ahrendt S."/>
            <person name="Andreopoulos W."/>
            <person name="He G."/>
            <person name="Labutti K."/>
            <person name="Lipzen A."/>
            <person name="Ng V."/>
            <person name="Sandor L."/>
            <person name="Barry K."/>
            <person name="Martinez A.T."/>
            <person name="Xiao Y."/>
            <person name="Gibbons J.G."/>
            <person name="Terashima K."/>
            <person name="Hibbett D.S."/>
            <person name="Grigoriev I.V."/>
        </authorList>
    </citation>
    <scope>NUCLEOTIDE SEQUENCE</scope>
    <source>
        <strain evidence="2">TFB9207</strain>
    </source>
</reference>
<dbReference type="EMBL" id="MU806151">
    <property type="protein sequence ID" value="KAJ3839015.1"/>
    <property type="molecule type" value="Genomic_DNA"/>
</dbReference>
<keyword evidence="3" id="KW-1185">Reference proteome</keyword>
<evidence type="ECO:0000259" key="1">
    <source>
        <dbReference type="PROSITE" id="PS50181"/>
    </source>
</evidence>
<dbReference type="InterPro" id="IPR032675">
    <property type="entry name" value="LRR_dom_sf"/>
</dbReference>
<dbReference type="AlphaFoldDB" id="A0AA38P9Y3"/>
<dbReference type="Proteomes" id="UP001163846">
    <property type="component" value="Unassembled WGS sequence"/>
</dbReference>
<feature type="domain" description="F-box" evidence="1">
    <location>
        <begin position="30"/>
        <end position="82"/>
    </location>
</feature>
<accession>A0AA38P9Y3</accession>
<dbReference type="InterPro" id="IPR001810">
    <property type="entry name" value="F-box_dom"/>
</dbReference>
<proteinExistence type="predicted"/>
<gene>
    <name evidence="2" type="ORF">F5878DRAFT_143027</name>
</gene>
<dbReference type="SUPFAM" id="SSF52047">
    <property type="entry name" value="RNI-like"/>
    <property type="match status" value="1"/>
</dbReference>
<name>A0AA38P9Y3_9AGAR</name>
<organism evidence="2 3">
    <name type="scientific">Lentinula raphanica</name>
    <dbReference type="NCBI Taxonomy" id="153919"/>
    <lineage>
        <taxon>Eukaryota</taxon>
        <taxon>Fungi</taxon>
        <taxon>Dikarya</taxon>
        <taxon>Basidiomycota</taxon>
        <taxon>Agaricomycotina</taxon>
        <taxon>Agaricomycetes</taxon>
        <taxon>Agaricomycetidae</taxon>
        <taxon>Agaricales</taxon>
        <taxon>Marasmiineae</taxon>
        <taxon>Omphalotaceae</taxon>
        <taxon>Lentinula</taxon>
    </lineage>
</organism>